<keyword evidence="1" id="KW-1133">Transmembrane helix</keyword>
<reference evidence="3" key="1">
    <citation type="submission" date="2013-06" db="EMBL/GenBank/DDBJ databases">
        <authorList>
            <person name="Zhao Q."/>
        </authorList>
    </citation>
    <scope>NUCLEOTIDE SEQUENCE</scope>
    <source>
        <strain evidence="3">cv. W1943</strain>
    </source>
</reference>
<feature type="transmembrane region" description="Helical" evidence="1">
    <location>
        <begin position="137"/>
        <end position="159"/>
    </location>
</feature>
<feature type="transmembrane region" description="Helical" evidence="1">
    <location>
        <begin position="222"/>
        <end position="244"/>
    </location>
</feature>
<dbReference type="Gramene" id="ORUFI08G16740.1">
    <property type="protein sequence ID" value="ORUFI08G16740.1"/>
    <property type="gene ID" value="ORUFI08G16740"/>
</dbReference>
<dbReference type="EnsemblPlants" id="ORUFI08G16740.1">
    <property type="protein sequence ID" value="ORUFI08G16740.1"/>
    <property type="gene ID" value="ORUFI08G16740"/>
</dbReference>
<keyword evidence="1" id="KW-0472">Membrane</keyword>
<feature type="transmembrane region" description="Helical" evidence="1">
    <location>
        <begin position="185"/>
        <end position="210"/>
    </location>
</feature>
<organism evidence="2 3">
    <name type="scientific">Oryza rufipogon</name>
    <name type="common">Brownbeard rice</name>
    <name type="synonym">Asian wild rice</name>
    <dbReference type="NCBI Taxonomy" id="4529"/>
    <lineage>
        <taxon>Eukaryota</taxon>
        <taxon>Viridiplantae</taxon>
        <taxon>Streptophyta</taxon>
        <taxon>Embryophyta</taxon>
        <taxon>Tracheophyta</taxon>
        <taxon>Spermatophyta</taxon>
        <taxon>Magnoliopsida</taxon>
        <taxon>Liliopsida</taxon>
        <taxon>Poales</taxon>
        <taxon>Poaceae</taxon>
        <taxon>BOP clade</taxon>
        <taxon>Oryzoideae</taxon>
        <taxon>Oryzeae</taxon>
        <taxon>Oryzinae</taxon>
        <taxon>Oryza</taxon>
    </lineage>
</organism>
<keyword evidence="1" id="KW-0812">Transmembrane</keyword>
<evidence type="ECO:0000313" key="3">
    <source>
        <dbReference type="Proteomes" id="UP000008022"/>
    </source>
</evidence>
<accession>A0A0E0QJ30</accession>
<dbReference type="HOGENOM" id="CLU_954380_0_0_1"/>
<keyword evidence="3" id="KW-1185">Reference proteome</keyword>
<proteinExistence type="predicted"/>
<dbReference type="OMA" id="WIFQAGM"/>
<reference evidence="2" key="2">
    <citation type="submission" date="2015-06" db="UniProtKB">
        <authorList>
            <consortium name="EnsemblPlants"/>
        </authorList>
    </citation>
    <scope>IDENTIFICATION</scope>
</reference>
<evidence type="ECO:0000313" key="2">
    <source>
        <dbReference type="EnsemblPlants" id="ORUFI08G16740.1"/>
    </source>
</evidence>
<dbReference type="eggNOG" id="ENOG502R3QR">
    <property type="taxonomic scope" value="Eukaryota"/>
</dbReference>
<protein>
    <submittedName>
        <fullName evidence="2">Uncharacterized protein</fullName>
    </submittedName>
</protein>
<dbReference type="Proteomes" id="UP000008022">
    <property type="component" value="Unassembled WGS sequence"/>
</dbReference>
<dbReference type="AlphaFoldDB" id="A0A0E0QJ30"/>
<feature type="transmembrane region" description="Helical" evidence="1">
    <location>
        <begin position="98"/>
        <end position="116"/>
    </location>
</feature>
<evidence type="ECO:0000256" key="1">
    <source>
        <dbReference type="SAM" id="Phobius"/>
    </source>
</evidence>
<sequence>MAAAPDAAVVVPVLLPPPVPQVQPTLKDIVVEFPVDGGHGRLVAVLPLPPDHELRRSLDSVAEALASGRLAAVLPPARRNTVAAVLARSRLAAAAADALMYLALAGMWIFQAGMAAQDVAARALGEGSRAYALAFEVSRVAVLLVFLPVFPFATLLHAVRLAVSDTDEPDEKPAPKSFAAAAREVLSDTICVGSIALMAFVLLVSLGALVKGDSAAKGSCREMIGSVIGDVGLVGFHVINLFVLTPNLALRVWRVKLSYLAMATVLFRCSQADKPSRQRLEEKYGCEDGQTGTYRMTLADDR</sequence>
<name>A0A0E0QJ30_ORYRU</name>